<dbReference type="Proteomes" id="UP001329505">
    <property type="component" value="Unassembled WGS sequence"/>
</dbReference>
<proteinExistence type="predicted"/>
<reference evidence="1 2" key="1">
    <citation type="submission" date="2024-01" db="EMBL/GenBank/DDBJ databases">
        <title>Unpublished Manusciprt.</title>
        <authorList>
            <person name="Duman M."/>
            <person name="Valdes E.G."/>
            <person name="Ajmi N."/>
            <person name="Altun S."/>
            <person name="Saticioglu I.B."/>
        </authorList>
    </citation>
    <scope>NUCLEOTIDE SEQUENCE [LARGE SCALE GENOMIC DNA]</scope>
    <source>
        <strain evidence="1 2">139P</strain>
    </source>
</reference>
<sequence>MPDELKPLSPAERAFRRLLVDLFVAEPLQVVAHEAYARLAKARSKAAIVEAVQVARRQLLHAGEVYELHALDGEAVALVIEAQAQRREGEVWPR</sequence>
<name>A0ABU7GWG2_9PSED</name>
<protein>
    <submittedName>
        <fullName evidence="1">Uncharacterized protein</fullName>
    </submittedName>
</protein>
<gene>
    <name evidence="1" type="ORF">V0R55_24745</name>
</gene>
<comment type="caution">
    <text evidence="1">The sequence shown here is derived from an EMBL/GenBank/DDBJ whole genome shotgun (WGS) entry which is preliminary data.</text>
</comment>
<dbReference type="EMBL" id="JAZDQQ010000032">
    <property type="protein sequence ID" value="MEE1883377.1"/>
    <property type="molecule type" value="Genomic_DNA"/>
</dbReference>
<evidence type="ECO:0000313" key="1">
    <source>
        <dbReference type="EMBL" id="MEE1883377.1"/>
    </source>
</evidence>
<dbReference type="RefSeq" id="WP_330126554.1">
    <property type="nucleotide sequence ID" value="NZ_JAZDQQ010000032.1"/>
</dbReference>
<organism evidence="1 2">
    <name type="scientific">Pseudomonas soli</name>
    <dbReference type="NCBI Taxonomy" id="1306993"/>
    <lineage>
        <taxon>Bacteria</taxon>
        <taxon>Pseudomonadati</taxon>
        <taxon>Pseudomonadota</taxon>
        <taxon>Gammaproteobacteria</taxon>
        <taxon>Pseudomonadales</taxon>
        <taxon>Pseudomonadaceae</taxon>
        <taxon>Pseudomonas</taxon>
    </lineage>
</organism>
<keyword evidence="2" id="KW-1185">Reference proteome</keyword>
<accession>A0ABU7GWG2</accession>
<evidence type="ECO:0000313" key="2">
    <source>
        <dbReference type="Proteomes" id="UP001329505"/>
    </source>
</evidence>